<name>A0A329SYX2_9STRA</name>
<evidence type="ECO:0000313" key="2">
    <source>
        <dbReference type="EMBL" id="RAW40812.1"/>
    </source>
</evidence>
<dbReference type="VEuPathDB" id="FungiDB:PC110_g2973"/>
<evidence type="ECO:0000313" key="3">
    <source>
        <dbReference type="Proteomes" id="UP000251314"/>
    </source>
</evidence>
<evidence type="ECO:0000256" key="1">
    <source>
        <dbReference type="SAM" id="MobiDB-lite"/>
    </source>
</evidence>
<gene>
    <name evidence="2" type="ORF">PC110_g2973</name>
</gene>
<protein>
    <submittedName>
        <fullName evidence="2">Uncharacterized protein</fullName>
    </submittedName>
</protein>
<dbReference type="OrthoDB" id="111591at2759"/>
<keyword evidence="3" id="KW-1185">Reference proteome</keyword>
<sequence length="128" mass="14413">MTKRVADRFGKPFPPEATKWRKLRVCELRPGSVLAPSRVSALKKAPEGEVKTPVEAVYEVLRKLREEIVPKSPYSDCLGPQEPDPEPVEPPSYSICDLTSLASQENHLTPSHQTRKLNERPLFTILLP</sequence>
<organism evidence="2 3">
    <name type="scientific">Phytophthora cactorum</name>
    <dbReference type="NCBI Taxonomy" id="29920"/>
    <lineage>
        <taxon>Eukaryota</taxon>
        <taxon>Sar</taxon>
        <taxon>Stramenopiles</taxon>
        <taxon>Oomycota</taxon>
        <taxon>Peronosporomycetes</taxon>
        <taxon>Peronosporales</taxon>
        <taxon>Peronosporaceae</taxon>
        <taxon>Phytophthora</taxon>
    </lineage>
</organism>
<dbReference type="Proteomes" id="UP000251314">
    <property type="component" value="Unassembled WGS sequence"/>
</dbReference>
<reference evidence="2 3" key="1">
    <citation type="submission" date="2018-01" db="EMBL/GenBank/DDBJ databases">
        <title>Draft genome of the strawberry crown rot pathogen Phytophthora cactorum.</title>
        <authorList>
            <person name="Armitage A.D."/>
            <person name="Lysoe E."/>
            <person name="Nellist C.F."/>
            <person name="Harrison R.J."/>
            <person name="Brurberg M.B."/>
        </authorList>
    </citation>
    <scope>NUCLEOTIDE SEQUENCE [LARGE SCALE GENOMIC DNA]</scope>
    <source>
        <strain evidence="2 3">10300</strain>
    </source>
</reference>
<proteinExistence type="predicted"/>
<dbReference type="EMBL" id="MJFZ01000041">
    <property type="protein sequence ID" value="RAW40812.1"/>
    <property type="molecule type" value="Genomic_DNA"/>
</dbReference>
<dbReference type="STRING" id="29920.A0A329SYX2"/>
<dbReference type="AlphaFoldDB" id="A0A329SYX2"/>
<comment type="caution">
    <text evidence="2">The sequence shown here is derived from an EMBL/GenBank/DDBJ whole genome shotgun (WGS) entry which is preliminary data.</text>
</comment>
<feature type="region of interest" description="Disordered" evidence="1">
    <location>
        <begin position="72"/>
        <end position="93"/>
    </location>
</feature>
<accession>A0A329SYX2</accession>